<organism evidence="2 3">
    <name type="scientific">Streptomyces curacoi</name>
    <dbReference type="NCBI Taxonomy" id="146536"/>
    <lineage>
        <taxon>Bacteria</taxon>
        <taxon>Bacillati</taxon>
        <taxon>Actinomycetota</taxon>
        <taxon>Actinomycetes</taxon>
        <taxon>Kitasatosporales</taxon>
        <taxon>Streptomycetaceae</taxon>
        <taxon>Streptomyces</taxon>
    </lineage>
</organism>
<reference evidence="2 3" key="1">
    <citation type="submission" date="2015-10" db="EMBL/GenBank/DDBJ databases">
        <title>Draft genome sequence of Streptomyces curacoi DSM 40107, type strain for the species Streptomyces curacoi.</title>
        <authorList>
            <person name="Ruckert C."/>
            <person name="Winkler A."/>
            <person name="Kalinowski J."/>
            <person name="Kampfer P."/>
            <person name="Glaeser S."/>
        </authorList>
    </citation>
    <scope>NUCLEOTIDE SEQUENCE [LARGE SCALE GENOMIC DNA]</scope>
    <source>
        <strain evidence="2 3">DSM 40107</strain>
    </source>
</reference>
<evidence type="ECO:0000313" key="2">
    <source>
        <dbReference type="EMBL" id="KUM80164.1"/>
    </source>
</evidence>
<dbReference type="PANTHER" id="PTHR43433:SF5">
    <property type="entry name" value="AB HYDROLASE-1 DOMAIN-CONTAINING PROTEIN"/>
    <property type="match status" value="1"/>
</dbReference>
<dbReference type="InterPro" id="IPR029058">
    <property type="entry name" value="AB_hydrolase_fold"/>
</dbReference>
<evidence type="ECO:0000313" key="3">
    <source>
        <dbReference type="Proteomes" id="UP000054024"/>
    </source>
</evidence>
<evidence type="ECO:0000259" key="1">
    <source>
        <dbReference type="Pfam" id="PF00561"/>
    </source>
</evidence>
<dbReference type="Gene3D" id="3.40.50.1820">
    <property type="entry name" value="alpha/beta hydrolase"/>
    <property type="match status" value="1"/>
</dbReference>
<dbReference type="GO" id="GO:0004806">
    <property type="term" value="F:triacylglycerol lipase activity"/>
    <property type="evidence" value="ECO:0007669"/>
    <property type="project" value="TreeGrafter"/>
</dbReference>
<feature type="domain" description="AB hydrolase-1" evidence="1">
    <location>
        <begin position="25"/>
        <end position="142"/>
    </location>
</feature>
<keyword evidence="2" id="KW-0378">Hydrolase</keyword>
<dbReference type="AlphaFoldDB" id="A0A117PIC9"/>
<accession>A0A117PIC9</accession>
<dbReference type="InterPro" id="IPR000073">
    <property type="entry name" value="AB_hydrolase_1"/>
</dbReference>
<gene>
    <name evidence="2" type="ORF">AQI70_08375</name>
</gene>
<comment type="caution">
    <text evidence="2">The sequence shown here is derived from an EMBL/GenBank/DDBJ whole genome shotgun (WGS) entry which is preliminary data.</text>
</comment>
<protein>
    <submittedName>
        <fullName evidence="2">Alpha/beta hydrolase</fullName>
    </submittedName>
</protein>
<dbReference type="PANTHER" id="PTHR43433">
    <property type="entry name" value="HYDROLASE, ALPHA/BETA FOLD FAMILY PROTEIN"/>
    <property type="match status" value="1"/>
</dbReference>
<dbReference type="Pfam" id="PF00561">
    <property type="entry name" value="Abhydrolase_1"/>
    <property type="match status" value="1"/>
</dbReference>
<sequence>MTDPATGSLRVPGATLHYEVRGRGPLLLLIPGGAGGAASFDGVADDLAAEYTVATYDPRGMSRSPLDDPEAEQHVAEHADDAYRLLELLSPDEPARVFGASSGAITALHLLTAHPHRVARVVAHEPPTVEVLPDAAAQRALLARVQETLRTEGLMPAMAILAAGLQKDGDPAEQKAELELPPQAAARAERTMANLPYFVGRIVPRFMAHVPDLARLRMLSDRLVLACGHDSRGELPHRTAARLAERLGTDLLHFPGGHTGLTTHPAEFGALLRKALEPSGPSAQLP</sequence>
<dbReference type="RefSeq" id="WP_062146021.1">
    <property type="nucleotide sequence ID" value="NZ_KQ947985.1"/>
</dbReference>
<dbReference type="SUPFAM" id="SSF53474">
    <property type="entry name" value="alpha/beta-Hydrolases"/>
    <property type="match status" value="1"/>
</dbReference>
<dbReference type="EMBL" id="LMWJ01000004">
    <property type="protein sequence ID" value="KUM80164.1"/>
    <property type="molecule type" value="Genomic_DNA"/>
</dbReference>
<name>A0A117PIC9_9ACTN</name>
<keyword evidence="3" id="KW-1185">Reference proteome</keyword>
<proteinExistence type="predicted"/>
<dbReference type="Proteomes" id="UP000054024">
    <property type="component" value="Unassembled WGS sequence"/>
</dbReference>
<dbReference type="OrthoDB" id="3210164at2"/>
<dbReference type="GO" id="GO:0046503">
    <property type="term" value="P:glycerolipid catabolic process"/>
    <property type="evidence" value="ECO:0007669"/>
    <property type="project" value="TreeGrafter"/>
</dbReference>
<dbReference type="InterPro" id="IPR050471">
    <property type="entry name" value="AB_hydrolase"/>
</dbReference>
<dbReference type="STRING" id="146536.AQI70_08375"/>